<dbReference type="PANTHER" id="PTHR14226">
    <property type="entry name" value="NEUROPATHY TARGET ESTERASE/SWISS CHEESE D.MELANOGASTER"/>
    <property type="match status" value="1"/>
</dbReference>
<evidence type="ECO:0000256" key="3">
    <source>
        <dbReference type="ARBA" id="ARBA00023098"/>
    </source>
</evidence>
<protein>
    <submittedName>
        <fullName evidence="6">Patatin family protein</fullName>
    </submittedName>
</protein>
<dbReference type="PROSITE" id="PS51635">
    <property type="entry name" value="PNPLA"/>
    <property type="match status" value="1"/>
</dbReference>
<evidence type="ECO:0000256" key="1">
    <source>
        <dbReference type="ARBA" id="ARBA00022801"/>
    </source>
</evidence>
<evidence type="ECO:0000259" key="5">
    <source>
        <dbReference type="PROSITE" id="PS51635"/>
    </source>
</evidence>
<sequence>MTIDCNTGLVLEGGGMRGVFTSGVLDYFMDHDIRFPYTIAVSAGACNGLSYISRQRGRAKFSNIDLLEKYHYIGVKHLLKKKNLLDADLLFGEFPEKILPYDYKTYFSSSERFVMVTTNCETGEANYLEEKEEKQRLLDICKASSSLPIVCPVTFVDGIPMLDGGIVDSIPLLHAMEEGFQKNIVVLTRNKGFRKETKDHKVPSFIYRKYPKIREALSRRCFVYNQQLEMVERMEDEGKIIVIRPEKPMVVDRVETDVMKLTDLYNEGYACAGKVINSVIDDIQPTPHC</sequence>
<evidence type="ECO:0000256" key="2">
    <source>
        <dbReference type="ARBA" id="ARBA00022963"/>
    </source>
</evidence>
<dbReference type="Pfam" id="PF19890">
    <property type="entry name" value="DUF6363"/>
    <property type="match status" value="1"/>
</dbReference>
<dbReference type="RefSeq" id="WP_353330143.1">
    <property type="nucleotide sequence ID" value="NZ_AP028055.1"/>
</dbReference>
<evidence type="ECO:0000313" key="7">
    <source>
        <dbReference type="Proteomes" id="UP001496674"/>
    </source>
</evidence>
<evidence type="ECO:0000313" key="6">
    <source>
        <dbReference type="EMBL" id="BEG99529.1"/>
    </source>
</evidence>
<dbReference type="InterPro" id="IPR016035">
    <property type="entry name" value="Acyl_Trfase/lysoPLipase"/>
</dbReference>
<keyword evidence="3 4" id="KW-0443">Lipid metabolism</keyword>
<dbReference type="SUPFAM" id="SSF52151">
    <property type="entry name" value="FabD/lysophospholipase-like"/>
    <property type="match status" value="1"/>
</dbReference>
<feature type="active site" description="Nucleophile" evidence="4">
    <location>
        <position position="42"/>
    </location>
</feature>
<keyword evidence="1 4" id="KW-0378">Hydrolase</keyword>
<dbReference type="InterPro" id="IPR045943">
    <property type="entry name" value="DUF6363"/>
</dbReference>
<dbReference type="Proteomes" id="UP001496674">
    <property type="component" value="Chromosome"/>
</dbReference>
<accession>A0ABM8IHG8</accession>
<feature type="short sequence motif" description="DGA/G" evidence="4">
    <location>
        <begin position="163"/>
        <end position="165"/>
    </location>
</feature>
<dbReference type="CDD" id="cd07208">
    <property type="entry name" value="Pat_hypo_Ecoli_yjju_like"/>
    <property type="match status" value="1"/>
</dbReference>
<proteinExistence type="predicted"/>
<feature type="short sequence motif" description="GXGXXG" evidence="4">
    <location>
        <begin position="13"/>
        <end position="18"/>
    </location>
</feature>
<comment type="caution">
    <text evidence="4">Lacks conserved residue(s) required for the propagation of feature annotation.</text>
</comment>
<dbReference type="InterPro" id="IPR002641">
    <property type="entry name" value="PNPLA_dom"/>
</dbReference>
<name>A0ABM8IHG8_9BACE</name>
<keyword evidence="2 4" id="KW-0442">Lipid degradation</keyword>
<gene>
    <name evidence="6" type="ORF">BSYN_17940</name>
</gene>
<dbReference type="InterPro" id="IPR037483">
    <property type="entry name" value="YjjU-like"/>
</dbReference>
<keyword evidence="7" id="KW-1185">Reference proteome</keyword>
<organism evidence="6 7">
    <name type="scientific">Bacteroides sedimenti</name>
    <dbReference type="NCBI Taxonomy" id="2136147"/>
    <lineage>
        <taxon>Bacteria</taxon>
        <taxon>Pseudomonadati</taxon>
        <taxon>Bacteroidota</taxon>
        <taxon>Bacteroidia</taxon>
        <taxon>Bacteroidales</taxon>
        <taxon>Bacteroidaceae</taxon>
        <taxon>Bacteroides</taxon>
    </lineage>
</organism>
<dbReference type="PANTHER" id="PTHR14226:SF25">
    <property type="entry name" value="PHOSPHOESTERASE"/>
    <property type="match status" value="1"/>
</dbReference>
<dbReference type="Pfam" id="PF01734">
    <property type="entry name" value="Patatin"/>
    <property type="match status" value="1"/>
</dbReference>
<feature type="active site" description="Proton acceptor" evidence="4">
    <location>
        <position position="163"/>
    </location>
</feature>
<evidence type="ECO:0000256" key="4">
    <source>
        <dbReference type="PROSITE-ProRule" id="PRU01161"/>
    </source>
</evidence>
<dbReference type="InterPro" id="IPR050301">
    <property type="entry name" value="NTE"/>
</dbReference>
<reference evidence="6 7" key="1">
    <citation type="submission" date="2023-04" db="EMBL/GenBank/DDBJ databases">
        <title>Draft genome sequence of acteroides sedimenti strain YN3PY1.</title>
        <authorList>
            <person name="Yoshida N."/>
        </authorList>
    </citation>
    <scope>NUCLEOTIDE SEQUENCE [LARGE SCALE GENOMIC DNA]</scope>
    <source>
        <strain evidence="6 7">YN3PY1</strain>
    </source>
</reference>
<feature type="domain" description="PNPLA" evidence="5">
    <location>
        <begin position="9"/>
        <end position="176"/>
    </location>
</feature>
<dbReference type="EMBL" id="AP028055">
    <property type="protein sequence ID" value="BEG99529.1"/>
    <property type="molecule type" value="Genomic_DNA"/>
</dbReference>
<dbReference type="Gene3D" id="3.40.1090.10">
    <property type="entry name" value="Cytosolic phospholipase A2 catalytic domain"/>
    <property type="match status" value="1"/>
</dbReference>